<dbReference type="Proteomes" id="UP001348817">
    <property type="component" value="Chromosome"/>
</dbReference>
<dbReference type="KEGG" id="fax:FUAX_18530"/>
<protein>
    <submittedName>
        <fullName evidence="9">Membrane protein</fullName>
    </submittedName>
</protein>
<accession>A0AAU9CKE2</accession>
<gene>
    <name evidence="9" type="ORF">FUAX_18530</name>
</gene>
<feature type="chain" id="PRO_5043897049" evidence="6">
    <location>
        <begin position="22"/>
        <end position="479"/>
    </location>
</feature>
<dbReference type="AlphaFoldDB" id="A0AAU9CKE2"/>
<evidence type="ECO:0000256" key="1">
    <source>
        <dbReference type="ARBA" id="ARBA00004442"/>
    </source>
</evidence>
<dbReference type="SUPFAM" id="SSF48452">
    <property type="entry name" value="TPR-like"/>
    <property type="match status" value="1"/>
</dbReference>
<evidence type="ECO:0000256" key="4">
    <source>
        <dbReference type="ARBA" id="ARBA00023136"/>
    </source>
</evidence>
<evidence type="ECO:0000313" key="9">
    <source>
        <dbReference type="EMBL" id="BDD09421.1"/>
    </source>
</evidence>
<proteinExistence type="inferred from homology"/>
<evidence type="ECO:0000256" key="5">
    <source>
        <dbReference type="ARBA" id="ARBA00023237"/>
    </source>
</evidence>
<dbReference type="InterPro" id="IPR011990">
    <property type="entry name" value="TPR-like_helical_dom_sf"/>
</dbReference>
<dbReference type="Pfam" id="PF14322">
    <property type="entry name" value="SusD-like_3"/>
    <property type="match status" value="1"/>
</dbReference>
<feature type="domain" description="RagB/SusD" evidence="7">
    <location>
        <begin position="333"/>
        <end position="478"/>
    </location>
</feature>
<dbReference type="InterPro" id="IPR012944">
    <property type="entry name" value="SusD_RagB_dom"/>
</dbReference>
<dbReference type="PROSITE" id="PS51257">
    <property type="entry name" value="PROKAR_LIPOPROTEIN"/>
    <property type="match status" value="1"/>
</dbReference>
<dbReference type="Pfam" id="PF07980">
    <property type="entry name" value="SusD_RagB"/>
    <property type="match status" value="1"/>
</dbReference>
<keyword evidence="3 6" id="KW-0732">Signal</keyword>
<comment type="similarity">
    <text evidence="2">Belongs to the SusD family.</text>
</comment>
<organism evidence="9 10">
    <name type="scientific">Fulvitalea axinellae</name>
    <dbReference type="NCBI Taxonomy" id="1182444"/>
    <lineage>
        <taxon>Bacteria</taxon>
        <taxon>Pseudomonadati</taxon>
        <taxon>Bacteroidota</taxon>
        <taxon>Cytophagia</taxon>
        <taxon>Cytophagales</taxon>
        <taxon>Persicobacteraceae</taxon>
        <taxon>Fulvitalea</taxon>
    </lineage>
</organism>
<evidence type="ECO:0000256" key="3">
    <source>
        <dbReference type="ARBA" id="ARBA00022729"/>
    </source>
</evidence>
<evidence type="ECO:0000313" key="10">
    <source>
        <dbReference type="Proteomes" id="UP001348817"/>
    </source>
</evidence>
<reference evidence="9 10" key="1">
    <citation type="submission" date="2021-12" db="EMBL/GenBank/DDBJ databases">
        <title>Genome sequencing of bacteria with rrn-lacking chromosome and rrn-plasmid.</title>
        <authorList>
            <person name="Anda M."/>
            <person name="Iwasaki W."/>
        </authorList>
    </citation>
    <scope>NUCLEOTIDE SEQUENCE [LARGE SCALE GENOMIC DNA]</scope>
    <source>
        <strain evidence="9 10">DSM 100852</strain>
    </source>
</reference>
<keyword evidence="4" id="KW-0472">Membrane</keyword>
<sequence length="479" mass="55721">MKTKLKIIFAFILAFAGSSCGSWLEVEPQNDITLEDYWKSKKDIRLALNTSYSQLRGQVNTLFLWGEIRGGFLKDGPDSNTDYERILRLEILEGNDVAKWGGIYKVINYANTVLKYAPTVRSSDLSLGKKELNAYLAEAYFLRSLSYFYLVRTFKDIPFHLEPTDSDDVDIFLEKTPEKEVLAKLIEDLEWAERYIPKNLESAEYNHGFATQAAVQALLADIYLWDEQYDKCIEKCDKIINRSAFVLVEIWDNIFEEGNTVEGIFEIPFDRDRNQKNSLKKVLGETDNPIFTVPEEVMELYRSRDRRKNVTFASLSGGDDGDEATAIINKYYSGSLYNNEDANWIVYRYADILMMKAEALVEKGEFFEAQELVEQIRERAGLGVRVLPEDVERSEDIILEERALEFAYEGKRWFDLLRMAKRNDFKRKDNLIDILTKNVDPGDVPKWRSLLSDPMSYYLPIHFDELEKNLNLKQNPYYE</sequence>
<dbReference type="InterPro" id="IPR033985">
    <property type="entry name" value="SusD-like_N"/>
</dbReference>
<keyword evidence="10" id="KW-1185">Reference proteome</keyword>
<dbReference type="EMBL" id="AP025314">
    <property type="protein sequence ID" value="BDD09421.1"/>
    <property type="molecule type" value="Genomic_DNA"/>
</dbReference>
<name>A0AAU9CKE2_9BACT</name>
<evidence type="ECO:0000256" key="2">
    <source>
        <dbReference type="ARBA" id="ARBA00006275"/>
    </source>
</evidence>
<dbReference type="CDD" id="cd08977">
    <property type="entry name" value="SusD"/>
    <property type="match status" value="1"/>
</dbReference>
<dbReference type="GO" id="GO:0009279">
    <property type="term" value="C:cell outer membrane"/>
    <property type="evidence" value="ECO:0007669"/>
    <property type="project" value="UniProtKB-SubCell"/>
</dbReference>
<evidence type="ECO:0000259" key="7">
    <source>
        <dbReference type="Pfam" id="PF07980"/>
    </source>
</evidence>
<feature type="signal peptide" evidence="6">
    <location>
        <begin position="1"/>
        <end position="21"/>
    </location>
</feature>
<keyword evidence="5" id="KW-0998">Cell outer membrane</keyword>
<evidence type="ECO:0000256" key="6">
    <source>
        <dbReference type="SAM" id="SignalP"/>
    </source>
</evidence>
<evidence type="ECO:0000259" key="8">
    <source>
        <dbReference type="Pfam" id="PF14322"/>
    </source>
</evidence>
<dbReference type="RefSeq" id="WP_338394623.1">
    <property type="nucleotide sequence ID" value="NZ_AP025314.1"/>
</dbReference>
<dbReference type="Gene3D" id="1.25.40.390">
    <property type="match status" value="1"/>
</dbReference>
<feature type="domain" description="SusD-like N-terminal" evidence="8">
    <location>
        <begin position="98"/>
        <end position="224"/>
    </location>
</feature>
<comment type="subcellular location">
    <subcellularLocation>
        <location evidence="1">Cell outer membrane</location>
    </subcellularLocation>
</comment>